<dbReference type="InterPro" id="IPR044862">
    <property type="entry name" value="Pro_4_hyd_alph_FE2OG_OXY"/>
</dbReference>
<name>A0A2T5M6H0_9EURO</name>
<dbReference type="Gene3D" id="2.60.120.620">
    <property type="entry name" value="q2cbj1_9rhob like domain"/>
    <property type="match status" value="1"/>
</dbReference>
<dbReference type="Pfam" id="PF13640">
    <property type="entry name" value="2OG-FeII_Oxy_3"/>
    <property type="match status" value="1"/>
</dbReference>
<evidence type="ECO:0000256" key="2">
    <source>
        <dbReference type="ARBA" id="ARBA00022723"/>
    </source>
</evidence>
<evidence type="ECO:0000256" key="1">
    <source>
        <dbReference type="ARBA" id="ARBA00001961"/>
    </source>
</evidence>
<comment type="caution">
    <text evidence="7">The sequence shown here is derived from an EMBL/GenBank/DDBJ whole genome shotgun (WGS) entry which is preliminary data.</text>
</comment>
<reference evidence="7 8" key="1">
    <citation type="journal article" date="2018" name="Proc. Natl. Acad. Sci. U.S.A.">
        <title>Linking secondary metabolites to gene clusters through genome sequencing of six diverse Aspergillus species.</title>
        <authorList>
            <person name="Kaerboelling I."/>
            <person name="Vesth T.C."/>
            <person name="Frisvad J.C."/>
            <person name="Nybo J.L."/>
            <person name="Theobald S."/>
            <person name="Kuo A."/>
            <person name="Bowyer P."/>
            <person name="Matsuda Y."/>
            <person name="Mondo S."/>
            <person name="Lyhne E.K."/>
            <person name="Kogle M.E."/>
            <person name="Clum A."/>
            <person name="Lipzen A."/>
            <person name="Salamov A."/>
            <person name="Ngan C.Y."/>
            <person name="Daum C."/>
            <person name="Chiniquy J."/>
            <person name="Barry K."/>
            <person name="LaButti K."/>
            <person name="Haridas S."/>
            <person name="Simmons B.A."/>
            <person name="Magnuson J.K."/>
            <person name="Mortensen U.H."/>
            <person name="Larsen T.O."/>
            <person name="Grigoriev I.V."/>
            <person name="Baker S.E."/>
            <person name="Andersen M.R."/>
        </authorList>
    </citation>
    <scope>NUCLEOTIDE SEQUENCE [LARGE SCALE GENOMIC DNA]</scope>
    <source>
        <strain evidence="7 8">IBT 24754</strain>
    </source>
</reference>
<dbReference type="GO" id="GO:0005783">
    <property type="term" value="C:endoplasmic reticulum"/>
    <property type="evidence" value="ECO:0007669"/>
    <property type="project" value="TreeGrafter"/>
</dbReference>
<evidence type="ECO:0000256" key="3">
    <source>
        <dbReference type="ARBA" id="ARBA00022964"/>
    </source>
</evidence>
<keyword evidence="3" id="KW-0223">Dioxygenase</keyword>
<protein>
    <recommendedName>
        <fullName evidence="6">Prolyl 4-hydroxylase alpha subunit domain-containing protein</fullName>
    </recommendedName>
</protein>
<dbReference type="VEuPathDB" id="FungiDB:P175DRAFT_0497222"/>
<dbReference type="GO" id="GO:0031418">
    <property type="term" value="F:L-ascorbic acid binding"/>
    <property type="evidence" value="ECO:0007669"/>
    <property type="project" value="InterPro"/>
</dbReference>
<dbReference type="GeneID" id="63813113"/>
<dbReference type="RefSeq" id="XP_040755498.1">
    <property type="nucleotide sequence ID" value="XM_040896231.1"/>
</dbReference>
<comment type="cofactor">
    <cofactor evidence="1">
        <name>L-ascorbate</name>
        <dbReference type="ChEBI" id="CHEBI:38290"/>
    </cofactor>
</comment>
<keyword evidence="4" id="KW-0560">Oxidoreductase</keyword>
<evidence type="ECO:0000313" key="8">
    <source>
        <dbReference type="Proteomes" id="UP000244073"/>
    </source>
</evidence>
<dbReference type="SMART" id="SM00702">
    <property type="entry name" value="P4Hc"/>
    <property type="match status" value="1"/>
</dbReference>
<dbReference type="PANTHER" id="PTHR10869">
    <property type="entry name" value="PROLYL 4-HYDROXYLASE ALPHA SUBUNIT"/>
    <property type="match status" value="1"/>
</dbReference>
<dbReference type="AlphaFoldDB" id="A0A2T5M6H0"/>
<dbReference type="FunFam" id="2.60.120.620:FF:000045">
    <property type="entry name" value="Uncharacterized protein"/>
    <property type="match status" value="1"/>
</dbReference>
<accession>A0A2T5M6H0</accession>
<sequence>MNHPFLPPQPPANATCKVIDFTTSDPPLPAYKNCLAALIENALTEAECKELLRIAEASTIDPLAPSASPKWDRAMINMGGGRQALAVEERNCGRVILDTPEIADKLLARLRPFLRDLDMERLEDRRFVTGPGGNQKVFRLTRLNERLRFLKYVGGEYFRPHWDGMYKTPDGRERSYFTLHFYLNADGQQDWKELVRANTAEKRGAKVENPDADGKLLGGATSFLLPFVKEEEERHVRIFPKVGSVLVFQQRDLLHGGDSVFRGTKYTLRTDVMYEQE</sequence>
<dbReference type="EMBL" id="MSFN02000001">
    <property type="protein sequence ID" value="PTU24106.1"/>
    <property type="molecule type" value="Genomic_DNA"/>
</dbReference>
<dbReference type="InterPro" id="IPR006620">
    <property type="entry name" value="Pro_4_hyd_alph"/>
</dbReference>
<evidence type="ECO:0000256" key="4">
    <source>
        <dbReference type="ARBA" id="ARBA00023002"/>
    </source>
</evidence>
<dbReference type="GO" id="GO:0004656">
    <property type="term" value="F:procollagen-proline 4-dioxygenase activity"/>
    <property type="evidence" value="ECO:0007669"/>
    <property type="project" value="TreeGrafter"/>
</dbReference>
<dbReference type="InterPro" id="IPR045054">
    <property type="entry name" value="P4HA-like"/>
</dbReference>
<evidence type="ECO:0000313" key="7">
    <source>
        <dbReference type="EMBL" id="PTU24106.1"/>
    </source>
</evidence>
<evidence type="ECO:0000256" key="5">
    <source>
        <dbReference type="ARBA" id="ARBA00023004"/>
    </source>
</evidence>
<dbReference type="PANTHER" id="PTHR10869:SF241">
    <property type="entry name" value="FE2OG DIOXYGENASE DOMAIN-CONTAINING PROTEIN"/>
    <property type="match status" value="1"/>
</dbReference>
<dbReference type="OrthoDB" id="69177at2759"/>
<keyword evidence="2" id="KW-0479">Metal-binding</keyword>
<dbReference type="Proteomes" id="UP000244073">
    <property type="component" value="Unassembled WGS sequence"/>
</dbReference>
<dbReference type="GO" id="GO:0005506">
    <property type="term" value="F:iron ion binding"/>
    <property type="evidence" value="ECO:0007669"/>
    <property type="project" value="InterPro"/>
</dbReference>
<feature type="domain" description="Prolyl 4-hydroxylase alpha subunit" evidence="6">
    <location>
        <begin position="34"/>
        <end position="273"/>
    </location>
</feature>
<evidence type="ECO:0000259" key="6">
    <source>
        <dbReference type="SMART" id="SM00702"/>
    </source>
</evidence>
<organism evidence="7 8">
    <name type="scientific">Aspergillus ochraceoroseus IBT 24754</name>
    <dbReference type="NCBI Taxonomy" id="1392256"/>
    <lineage>
        <taxon>Eukaryota</taxon>
        <taxon>Fungi</taxon>
        <taxon>Dikarya</taxon>
        <taxon>Ascomycota</taxon>
        <taxon>Pezizomycotina</taxon>
        <taxon>Eurotiomycetes</taxon>
        <taxon>Eurotiomycetidae</taxon>
        <taxon>Eurotiales</taxon>
        <taxon>Aspergillaceae</taxon>
        <taxon>Aspergillus</taxon>
        <taxon>Aspergillus subgen. Nidulantes</taxon>
    </lineage>
</organism>
<keyword evidence="5" id="KW-0408">Iron</keyword>
<proteinExistence type="predicted"/>
<gene>
    <name evidence="7" type="ORF">P175DRAFT_0497222</name>
</gene>